<name>A0A8S1LR70_9CILI</name>
<organism evidence="2 3">
    <name type="scientific">Paramecium sonneborni</name>
    <dbReference type="NCBI Taxonomy" id="65129"/>
    <lineage>
        <taxon>Eukaryota</taxon>
        <taxon>Sar</taxon>
        <taxon>Alveolata</taxon>
        <taxon>Ciliophora</taxon>
        <taxon>Intramacronucleata</taxon>
        <taxon>Oligohymenophorea</taxon>
        <taxon>Peniculida</taxon>
        <taxon>Parameciidae</taxon>
        <taxon>Paramecium</taxon>
    </lineage>
</organism>
<dbReference type="AlphaFoldDB" id="A0A8S1LR70"/>
<proteinExistence type="predicted"/>
<evidence type="ECO:0000256" key="1">
    <source>
        <dbReference type="SAM" id="Coils"/>
    </source>
</evidence>
<evidence type="ECO:0000313" key="2">
    <source>
        <dbReference type="EMBL" id="CAD8068755.1"/>
    </source>
</evidence>
<keyword evidence="1" id="KW-0175">Coiled coil</keyword>
<feature type="coiled-coil region" evidence="1">
    <location>
        <begin position="227"/>
        <end position="329"/>
    </location>
</feature>
<dbReference type="EMBL" id="CAJJDN010000024">
    <property type="protein sequence ID" value="CAD8068755.1"/>
    <property type="molecule type" value="Genomic_DNA"/>
</dbReference>
<feature type="coiled-coil region" evidence="1">
    <location>
        <begin position="21"/>
        <end position="55"/>
    </location>
</feature>
<sequence>MNKIPINQPTKDDSIKYLQIIREKEESIQALHTINDQLRQDILQLQTQIAESNNTKNSKYQKIEESNQQLKFMLADTQNLVLQYQNDIDIYHQIVEQIIKYTQLYRFNQKTTIPEIINFLSQEIFSQEIINLWNELKPILQLFINQIQGNVSSPQLKQLFTKYYKNYENQYHPLSTMTILEEIIHMLNQKVSQQIETQVMNYSNQFTHQINKINLFQTSILLINFEEDQIKKKMKAQQKEISQLKEELESQSKINKNLEEQIQNLTMKSSERKPFVELLSIKDASSDSEEDDAEIQKLNIELEQKDTLIQKLKQTISNQEVMLERIKIENQYWDLIINCDEDSLFPLINQGWTLNFKQDYGLSNYQIFYSFLGFDSSYLQFILENLFINDFHFQKLSDQTYLQLANNQLVYLKSIFYNEYNTLVQTKVLRPLLNNFYETNEVLEGQQMLNEFWIQFSLFNGILILCLKNCNQQNLTLLQLAINIQNQIEKTSALIVIFEEEYTEQDFVMQIIQENEFMEPDDEIDDQIQKIRYAMTSGENFDFTSVNKIISKQKVDYIQQLNHFIKNNLEIYFKKSEQSKLEFNQSLLSENVYEIKLVQSQESDQIKLQSYSQIQVIQNDEIMVHKISESQYDIFFSEKLQEVRLKNYQLNKKGLIIKLKCTFDNDNMTTKQYILKCTYIKEDQGEISHTIFDNKLILQL</sequence>
<accession>A0A8S1LR70</accession>
<keyword evidence="3" id="KW-1185">Reference proteome</keyword>
<comment type="caution">
    <text evidence="2">The sequence shown here is derived from an EMBL/GenBank/DDBJ whole genome shotgun (WGS) entry which is preliminary data.</text>
</comment>
<protein>
    <submittedName>
        <fullName evidence="2">Uncharacterized protein</fullName>
    </submittedName>
</protein>
<dbReference type="Proteomes" id="UP000692954">
    <property type="component" value="Unassembled WGS sequence"/>
</dbReference>
<evidence type="ECO:0000313" key="3">
    <source>
        <dbReference type="Proteomes" id="UP000692954"/>
    </source>
</evidence>
<gene>
    <name evidence="2" type="ORF">PSON_ATCC_30995.1.T0240327</name>
</gene>
<dbReference type="OrthoDB" id="301761at2759"/>
<reference evidence="2" key="1">
    <citation type="submission" date="2021-01" db="EMBL/GenBank/DDBJ databases">
        <authorList>
            <consortium name="Genoscope - CEA"/>
            <person name="William W."/>
        </authorList>
    </citation>
    <scope>NUCLEOTIDE SEQUENCE</scope>
</reference>